<sequence>MRQWPKTRARFLRAKEVMPWGVTSNFRYWGDDQTIVVSRGEGPYIYDLDGNRYIDYRLGYGPVILGHGHPAVVERVSQAIRDGVIFAATTEWEIRAAERIIRMTGVDMVRFSNSGTEATMHALRIARAYTGREKVIKFEGQYHGHHDYLLFSTAMALRQPMGSRRHPIPVVASSGIPRVIADLIITLPFNDFEAVERTVKAKWGDIAAIIVEPMLGNSAAIMPHPEFLPFLRRLCDEYGIVLIFDEVKTGFRIARGGAQEFFGVRADLVTYAKAMGNGFPISAIGGKREIMMTIEPGAVAHAGTYNGNVVGTAAADATLEILETTDALERAAQAGERLMKGISEILTEAGIPHAVSGHPNMFSFLLNFEGTPRDHRDTMSSDIELYAEIGLACYERGVMFEVDPREPWFTSAAHTPEVVDETLNRFADAVRAVLRKGKPVGPAEVTSVGK</sequence>
<accession>A0A212PS06</accession>
<dbReference type="InterPro" id="IPR015422">
    <property type="entry name" value="PyrdxlP-dep_Trfase_small"/>
</dbReference>
<evidence type="ECO:0000256" key="5">
    <source>
        <dbReference type="ARBA" id="ARBA00012143"/>
    </source>
</evidence>
<evidence type="ECO:0000256" key="2">
    <source>
        <dbReference type="ARBA" id="ARBA00001933"/>
    </source>
</evidence>
<organism evidence="10 11">
    <name type="scientific">Thermoflexus hugenholtzii JAD2</name>
    <dbReference type="NCBI Taxonomy" id="877466"/>
    <lineage>
        <taxon>Bacteria</taxon>
        <taxon>Bacillati</taxon>
        <taxon>Chloroflexota</taxon>
        <taxon>Thermoflexia</taxon>
        <taxon>Thermoflexales</taxon>
        <taxon>Thermoflexaceae</taxon>
        <taxon>Thermoflexus</taxon>
    </lineage>
</organism>
<comment type="similarity">
    <text evidence="4">Belongs to the class-III pyridoxal-phosphate-dependent aminotransferase family. HemL subfamily.</text>
</comment>
<dbReference type="EMBL" id="FYEK01000002">
    <property type="protein sequence ID" value="SNB49693.1"/>
    <property type="molecule type" value="Genomic_DNA"/>
</dbReference>
<keyword evidence="8" id="KW-0627">Porphyrin biosynthesis</keyword>
<dbReference type="InParanoid" id="A0A212PS06"/>
<dbReference type="PIRSF" id="PIRSF000521">
    <property type="entry name" value="Transaminase_4ab_Lys_Orn"/>
    <property type="match status" value="1"/>
</dbReference>
<comment type="cofactor">
    <cofactor evidence="2">
        <name>pyridoxal 5'-phosphate</name>
        <dbReference type="ChEBI" id="CHEBI:597326"/>
    </cofactor>
</comment>
<dbReference type="Gene3D" id="3.90.1150.10">
    <property type="entry name" value="Aspartate Aminotransferase, domain 1"/>
    <property type="match status" value="1"/>
</dbReference>
<dbReference type="GO" id="GO:0008483">
    <property type="term" value="F:transaminase activity"/>
    <property type="evidence" value="ECO:0007669"/>
    <property type="project" value="InterPro"/>
</dbReference>
<evidence type="ECO:0000256" key="9">
    <source>
        <dbReference type="RuleBase" id="RU003560"/>
    </source>
</evidence>
<name>A0A212PS06_9CHLR</name>
<dbReference type="InterPro" id="IPR015424">
    <property type="entry name" value="PyrdxlP-dep_Trfase"/>
</dbReference>
<evidence type="ECO:0000256" key="8">
    <source>
        <dbReference type="ARBA" id="ARBA00023244"/>
    </source>
</evidence>
<dbReference type="CDD" id="cd00610">
    <property type="entry name" value="OAT_like"/>
    <property type="match status" value="1"/>
</dbReference>
<dbReference type="GO" id="GO:0030170">
    <property type="term" value="F:pyridoxal phosphate binding"/>
    <property type="evidence" value="ECO:0007669"/>
    <property type="project" value="InterPro"/>
</dbReference>
<dbReference type="NCBIfam" id="NF041362">
    <property type="entry name" value="GntE_guanitoxin"/>
    <property type="match status" value="1"/>
</dbReference>
<evidence type="ECO:0000256" key="7">
    <source>
        <dbReference type="ARBA" id="ARBA00023235"/>
    </source>
</evidence>
<dbReference type="InterPro" id="IPR005814">
    <property type="entry name" value="Aminotrans_3"/>
</dbReference>
<dbReference type="Gene3D" id="3.40.640.10">
    <property type="entry name" value="Type I PLP-dependent aspartate aminotransferase-like (Major domain)"/>
    <property type="match status" value="1"/>
</dbReference>
<dbReference type="SUPFAM" id="SSF53383">
    <property type="entry name" value="PLP-dependent transferases"/>
    <property type="match status" value="1"/>
</dbReference>
<dbReference type="InterPro" id="IPR049704">
    <property type="entry name" value="Aminotrans_3_PPA_site"/>
</dbReference>
<comment type="catalytic activity">
    <reaction evidence="1">
        <text>(S)-4-amino-5-oxopentanoate = 5-aminolevulinate</text>
        <dbReference type="Rhea" id="RHEA:14265"/>
        <dbReference type="ChEBI" id="CHEBI:57501"/>
        <dbReference type="ChEBI" id="CHEBI:356416"/>
        <dbReference type="EC" id="5.4.3.8"/>
    </reaction>
</comment>
<dbReference type="Pfam" id="PF00202">
    <property type="entry name" value="Aminotran_3"/>
    <property type="match status" value="1"/>
</dbReference>
<dbReference type="RefSeq" id="WP_088569855.1">
    <property type="nucleotide sequence ID" value="NZ_FYEK01000002.1"/>
</dbReference>
<dbReference type="NCBIfam" id="NF000818">
    <property type="entry name" value="PRK00062.1"/>
    <property type="match status" value="1"/>
</dbReference>
<proteinExistence type="inferred from homology"/>
<keyword evidence="6 9" id="KW-0663">Pyridoxal phosphate</keyword>
<protein>
    <recommendedName>
        <fullName evidence="5">glutamate-1-semialdehyde 2,1-aminomutase</fullName>
        <ecNumber evidence="5">5.4.3.8</ecNumber>
    </recommendedName>
</protein>
<dbReference type="GO" id="GO:0042286">
    <property type="term" value="F:glutamate-1-semialdehyde 2,1-aminomutase activity"/>
    <property type="evidence" value="ECO:0007669"/>
    <property type="project" value="UniProtKB-EC"/>
</dbReference>
<comment type="pathway">
    <text evidence="3">Porphyrin-containing compound metabolism; protoporphyrin-IX biosynthesis; 5-aminolevulinate from L-glutamyl-tRNA(Glu): step 2/2.</text>
</comment>
<keyword evidence="7" id="KW-0413">Isomerase</keyword>
<dbReference type="PANTHER" id="PTHR43713">
    <property type="entry name" value="GLUTAMATE-1-SEMIALDEHYDE 2,1-AMINOMUTASE"/>
    <property type="match status" value="1"/>
</dbReference>
<evidence type="ECO:0000256" key="1">
    <source>
        <dbReference type="ARBA" id="ARBA00001579"/>
    </source>
</evidence>
<evidence type="ECO:0000256" key="6">
    <source>
        <dbReference type="ARBA" id="ARBA00022898"/>
    </source>
</evidence>
<dbReference type="Proteomes" id="UP000197025">
    <property type="component" value="Unassembled WGS sequence"/>
</dbReference>
<evidence type="ECO:0000313" key="11">
    <source>
        <dbReference type="Proteomes" id="UP000197025"/>
    </source>
</evidence>
<dbReference type="PANTHER" id="PTHR43713:SF3">
    <property type="entry name" value="GLUTAMATE-1-SEMIALDEHYDE 2,1-AMINOMUTASE 1, CHLOROPLASTIC-RELATED"/>
    <property type="match status" value="1"/>
</dbReference>
<evidence type="ECO:0000313" key="10">
    <source>
        <dbReference type="EMBL" id="SNB49693.1"/>
    </source>
</evidence>
<reference evidence="11" key="1">
    <citation type="submission" date="2017-06" db="EMBL/GenBank/DDBJ databases">
        <authorList>
            <person name="Varghese N."/>
            <person name="Submissions S."/>
        </authorList>
    </citation>
    <scope>NUCLEOTIDE SEQUENCE [LARGE SCALE GENOMIC DNA]</scope>
    <source>
        <strain evidence="11">JAD2</strain>
    </source>
</reference>
<dbReference type="AlphaFoldDB" id="A0A212PS06"/>
<evidence type="ECO:0000256" key="3">
    <source>
        <dbReference type="ARBA" id="ARBA00004819"/>
    </source>
</evidence>
<dbReference type="PROSITE" id="PS00600">
    <property type="entry name" value="AA_TRANSFER_CLASS_3"/>
    <property type="match status" value="1"/>
</dbReference>
<dbReference type="FunFam" id="3.40.640.10:FF:000021">
    <property type="entry name" value="Glutamate-1-semialdehyde 2,1-aminomutase"/>
    <property type="match status" value="1"/>
</dbReference>
<keyword evidence="11" id="KW-1185">Reference proteome</keyword>
<gene>
    <name evidence="10" type="ORF">SAMN02746019_00030010</name>
</gene>
<dbReference type="EC" id="5.4.3.8" evidence="5"/>
<evidence type="ECO:0000256" key="4">
    <source>
        <dbReference type="ARBA" id="ARBA00008981"/>
    </source>
</evidence>
<dbReference type="GO" id="GO:0006779">
    <property type="term" value="P:porphyrin-containing compound biosynthetic process"/>
    <property type="evidence" value="ECO:0007669"/>
    <property type="project" value="UniProtKB-KW"/>
</dbReference>
<dbReference type="InterPro" id="IPR015421">
    <property type="entry name" value="PyrdxlP-dep_Trfase_major"/>
</dbReference>